<sequence length="565" mass="59212">MSLGRYLTSAVVVLAVSGSVLAQSTPPATAPASDARKEYSQQFLVPGSSFHGVHGIAFNKDDQLFAGSVIGQSIYHVQVDSGEVDRVIEPPVGMADDIAFAEDGTMAWTAFLMGKVYIRKGNKTIEVANGLSGPNSIAFSKDGRLFVSEVFLGDALYEIDLKNVDKPDFKPFAQKELRKIADKLGGLNGFEIHRDDGFLYGPLWFKGEAVKINVDTGAVEVVASGFVTPAAANLDPQNRDNLFVVDAANGNIWSVSLTSKAKKLVATLRSGLDNLAFDSRGRLFVTSMTDNAIYLVDKQTGAAKAVVDGKLAIPSDLAVVSEGGKETVHVADVFSYRTVDGTTGAVSDVLRVHGDTHSYPTGLSVGPKNVLLSSWFSNTVQKVDRKTGKLVATLGDFAAPVDALEGNDGTLYVAELGSGNLVKVSPDGKTRTTVAKDLRAPVAMAQGPNNVVYITEIAAGAVTQIDVASGARKVVADGLSAPEGIDVGPDNKLYVAEVGQKRVVAIDPASGAKTVVASNLDIGLPTYPGGPPALVTTGVAVAKSGAIYVSSDLRNALYKLTPPEK</sequence>
<feature type="signal peptide" evidence="1">
    <location>
        <begin position="1"/>
        <end position="22"/>
    </location>
</feature>
<organism evidence="2 3">
    <name type="scientific">Enhydrobacter aerosaccus</name>
    <dbReference type="NCBI Taxonomy" id="225324"/>
    <lineage>
        <taxon>Bacteria</taxon>
        <taxon>Pseudomonadati</taxon>
        <taxon>Pseudomonadota</taxon>
        <taxon>Alphaproteobacteria</taxon>
        <taxon>Hyphomicrobiales</taxon>
        <taxon>Enhydrobacter</taxon>
    </lineage>
</organism>
<keyword evidence="3" id="KW-1185">Reference proteome</keyword>
<dbReference type="AlphaFoldDB" id="A0A1T4PTA0"/>
<evidence type="ECO:0000313" key="2">
    <source>
        <dbReference type="EMBL" id="SJZ94118.1"/>
    </source>
</evidence>
<dbReference type="EMBL" id="FUWJ01000002">
    <property type="protein sequence ID" value="SJZ94118.1"/>
    <property type="molecule type" value="Genomic_DNA"/>
</dbReference>
<dbReference type="GO" id="GO:0003677">
    <property type="term" value="F:DNA binding"/>
    <property type="evidence" value="ECO:0007669"/>
    <property type="project" value="UniProtKB-KW"/>
</dbReference>
<feature type="chain" id="PRO_5010520809" evidence="1">
    <location>
        <begin position="23"/>
        <end position="565"/>
    </location>
</feature>
<keyword evidence="2" id="KW-0238">DNA-binding</keyword>
<keyword evidence="1" id="KW-0732">Signal</keyword>
<dbReference type="OrthoDB" id="30052at2"/>
<dbReference type="RefSeq" id="WP_085934609.1">
    <property type="nucleotide sequence ID" value="NZ_FUWJ01000002.1"/>
</dbReference>
<dbReference type="PANTHER" id="PTHR40274:SF4">
    <property type="entry name" value="BLL1406 PROTEIN"/>
    <property type="match status" value="1"/>
</dbReference>
<protein>
    <submittedName>
        <fullName evidence="2">DNA-binding beta-propeller fold protein YncE</fullName>
    </submittedName>
</protein>
<evidence type="ECO:0000313" key="3">
    <source>
        <dbReference type="Proteomes" id="UP000190092"/>
    </source>
</evidence>
<evidence type="ECO:0000256" key="1">
    <source>
        <dbReference type="SAM" id="SignalP"/>
    </source>
</evidence>
<name>A0A1T4PTA0_9HYPH</name>
<dbReference type="STRING" id="225324.SAMN02745126_02978"/>
<dbReference type="InterPro" id="IPR011042">
    <property type="entry name" value="6-blade_b-propeller_TolB-like"/>
</dbReference>
<dbReference type="PANTHER" id="PTHR40274">
    <property type="entry name" value="VIRGINIAMYCIN B LYASE"/>
    <property type="match status" value="1"/>
</dbReference>
<dbReference type="InterPro" id="IPR051344">
    <property type="entry name" value="Vgb"/>
</dbReference>
<dbReference type="SUPFAM" id="SSF63829">
    <property type="entry name" value="Calcium-dependent phosphotriesterase"/>
    <property type="match status" value="2"/>
</dbReference>
<dbReference type="Proteomes" id="UP000190092">
    <property type="component" value="Unassembled WGS sequence"/>
</dbReference>
<gene>
    <name evidence="2" type="ORF">SAMN02745126_02978</name>
</gene>
<dbReference type="Gene3D" id="2.120.10.30">
    <property type="entry name" value="TolB, C-terminal domain"/>
    <property type="match status" value="3"/>
</dbReference>
<reference evidence="3" key="1">
    <citation type="submission" date="2017-02" db="EMBL/GenBank/DDBJ databases">
        <authorList>
            <person name="Varghese N."/>
            <person name="Submissions S."/>
        </authorList>
    </citation>
    <scope>NUCLEOTIDE SEQUENCE [LARGE SCALE GENOMIC DNA]</scope>
    <source>
        <strain evidence="3">ATCC 27094</strain>
    </source>
</reference>
<proteinExistence type="predicted"/>
<accession>A0A1T4PTA0</accession>